<evidence type="ECO:0000256" key="1">
    <source>
        <dbReference type="ARBA" id="ARBA00004651"/>
    </source>
</evidence>
<evidence type="ECO:0000313" key="9">
    <source>
        <dbReference type="Proteomes" id="UP001156102"/>
    </source>
</evidence>
<proteinExistence type="inferred from homology"/>
<dbReference type="PANTHER" id="PTHR12677">
    <property type="entry name" value="GOLGI APPARATUS MEMBRANE PROTEIN TVP38-RELATED"/>
    <property type="match status" value="1"/>
</dbReference>
<reference evidence="8" key="1">
    <citation type="submission" date="2022-07" db="EMBL/GenBank/DDBJ databases">
        <authorList>
            <person name="Li W.-J."/>
            <person name="Deng Q.-Q."/>
        </authorList>
    </citation>
    <scope>NUCLEOTIDE SEQUENCE</scope>
    <source>
        <strain evidence="8">SYSU M60031</strain>
    </source>
</reference>
<feature type="transmembrane region" description="Helical" evidence="6">
    <location>
        <begin position="28"/>
        <end position="50"/>
    </location>
</feature>
<evidence type="ECO:0000256" key="6">
    <source>
        <dbReference type="RuleBase" id="RU366058"/>
    </source>
</evidence>
<name>A0AA41X3X6_9BACI</name>
<comment type="similarity">
    <text evidence="6">Belongs to the TVP38/TMEM64 family.</text>
</comment>
<dbReference type="EMBL" id="JANCLT010000003">
    <property type="protein sequence ID" value="MCP8968237.1"/>
    <property type="molecule type" value="Genomic_DNA"/>
</dbReference>
<dbReference type="InterPro" id="IPR032816">
    <property type="entry name" value="VTT_dom"/>
</dbReference>
<dbReference type="Pfam" id="PF09335">
    <property type="entry name" value="VTT_dom"/>
    <property type="match status" value="1"/>
</dbReference>
<evidence type="ECO:0000259" key="7">
    <source>
        <dbReference type="Pfam" id="PF09335"/>
    </source>
</evidence>
<comment type="subcellular location">
    <subcellularLocation>
        <location evidence="1 6">Cell membrane</location>
        <topology evidence="1 6">Multi-pass membrane protein</topology>
    </subcellularLocation>
</comment>
<feature type="domain" description="VTT" evidence="7">
    <location>
        <begin position="44"/>
        <end position="161"/>
    </location>
</feature>
<dbReference type="GO" id="GO:0005886">
    <property type="term" value="C:plasma membrane"/>
    <property type="evidence" value="ECO:0007669"/>
    <property type="project" value="UniProtKB-SubCell"/>
</dbReference>
<protein>
    <recommendedName>
        <fullName evidence="6">TVP38/TMEM64 family membrane protein</fullName>
    </recommendedName>
</protein>
<dbReference type="PANTHER" id="PTHR12677:SF55">
    <property type="entry name" value="UNDECAPRENYL PHOSPHATE TRANSPORTER SAOUHSC_00901-RELATED"/>
    <property type="match status" value="1"/>
</dbReference>
<evidence type="ECO:0000256" key="3">
    <source>
        <dbReference type="ARBA" id="ARBA00022692"/>
    </source>
</evidence>
<keyword evidence="3 6" id="KW-0812">Transmembrane</keyword>
<organism evidence="8 9">
    <name type="scientific">Ectobacillus ponti</name>
    <dbReference type="NCBI Taxonomy" id="2961894"/>
    <lineage>
        <taxon>Bacteria</taxon>
        <taxon>Bacillati</taxon>
        <taxon>Bacillota</taxon>
        <taxon>Bacilli</taxon>
        <taxon>Bacillales</taxon>
        <taxon>Bacillaceae</taxon>
        <taxon>Ectobacillus</taxon>
    </lineage>
</organism>
<keyword evidence="9" id="KW-1185">Reference proteome</keyword>
<dbReference type="InterPro" id="IPR015414">
    <property type="entry name" value="TMEM64"/>
</dbReference>
<feature type="transmembrane region" description="Helical" evidence="6">
    <location>
        <begin position="171"/>
        <end position="187"/>
    </location>
</feature>
<gene>
    <name evidence="8" type="ORF">NK662_06750</name>
</gene>
<feature type="transmembrane region" description="Helical" evidence="6">
    <location>
        <begin position="143"/>
        <end position="164"/>
    </location>
</feature>
<evidence type="ECO:0000256" key="4">
    <source>
        <dbReference type="ARBA" id="ARBA00022989"/>
    </source>
</evidence>
<dbReference type="RefSeq" id="WP_254758155.1">
    <property type="nucleotide sequence ID" value="NZ_JANCLT010000003.1"/>
</dbReference>
<keyword evidence="5 6" id="KW-0472">Membrane</keyword>
<evidence type="ECO:0000313" key="8">
    <source>
        <dbReference type="EMBL" id="MCP8968237.1"/>
    </source>
</evidence>
<dbReference type="AlphaFoldDB" id="A0AA41X3X6"/>
<sequence length="199" mass="22705">MDIQTWKDYFTLEHIEYLLESYRAFGPLAGILLPLLEAFVPILPLVAFIMANAVAYGLWAGFLYSWIGSVLGSLLLFFLVRRFGQHRFFKFLNHHPKVRKSMAWIERKGFGPIFLLFCLPFSPSALINIVAGLSRISRKQFTLALSLGKVVMIFVISYIGYDILSFFQKPLKSAAVAAMVFVLWYIGKRIEIKLELGNS</sequence>
<feature type="transmembrane region" description="Helical" evidence="6">
    <location>
        <begin position="56"/>
        <end position="80"/>
    </location>
</feature>
<keyword evidence="2 6" id="KW-1003">Cell membrane</keyword>
<dbReference type="Proteomes" id="UP001156102">
    <property type="component" value="Unassembled WGS sequence"/>
</dbReference>
<accession>A0AA41X3X6</accession>
<feature type="transmembrane region" description="Helical" evidence="6">
    <location>
        <begin position="109"/>
        <end position="131"/>
    </location>
</feature>
<evidence type="ECO:0000256" key="2">
    <source>
        <dbReference type="ARBA" id="ARBA00022475"/>
    </source>
</evidence>
<evidence type="ECO:0000256" key="5">
    <source>
        <dbReference type="ARBA" id="ARBA00023136"/>
    </source>
</evidence>
<comment type="caution">
    <text evidence="8">The sequence shown here is derived from an EMBL/GenBank/DDBJ whole genome shotgun (WGS) entry which is preliminary data.</text>
</comment>
<keyword evidence="4 6" id="KW-1133">Transmembrane helix</keyword>